<dbReference type="Proteomes" id="UP000228758">
    <property type="component" value="Unassembled WGS sequence"/>
</dbReference>
<feature type="region of interest" description="Disordered" evidence="1">
    <location>
        <begin position="1"/>
        <end position="47"/>
    </location>
</feature>
<evidence type="ECO:0000313" key="4">
    <source>
        <dbReference type="Proteomes" id="UP000228758"/>
    </source>
</evidence>
<sequence length="73" mass="7925">MSASSTPSVGDHVSWKTPQGRTRGRVVDKRTSDFTFDGQQFRASDDDPAFIVESDKSGKQAAHKASALNVLKD</sequence>
<dbReference type="InterPro" id="IPR021331">
    <property type="entry name" value="Hva1_TUDOR"/>
</dbReference>
<evidence type="ECO:0000313" key="3">
    <source>
        <dbReference type="EMBL" id="PJJ71842.1"/>
    </source>
</evidence>
<gene>
    <name evidence="3" type="ORF">CLV46_1395</name>
</gene>
<dbReference type="RefSeq" id="WP_100364099.1">
    <property type="nucleotide sequence ID" value="NZ_PGFF01000001.1"/>
</dbReference>
<feature type="compositionally biased region" description="Polar residues" evidence="1">
    <location>
        <begin position="33"/>
        <end position="42"/>
    </location>
</feature>
<dbReference type="Gene3D" id="2.30.30.1060">
    <property type="match status" value="1"/>
</dbReference>
<dbReference type="EMBL" id="PGFF01000001">
    <property type="protein sequence ID" value="PJJ71842.1"/>
    <property type="molecule type" value="Genomic_DNA"/>
</dbReference>
<keyword evidence="4" id="KW-1185">Reference proteome</keyword>
<dbReference type="Pfam" id="PF11160">
    <property type="entry name" value="Hva1_TUDOR"/>
    <property type="match status" value="1"/>
</dbReference>
<reference evidence="3 4" key="1">
    <citation type="submission" date="2017-11" db="EMBL/GenBank/DDBJ databases">
        <title>Genomic Encyclopedia of Archaeal and Bacterial Type Strains, Phase II (KMG-II): From Individual Species to Whole Genera.</title>
        <authorList>
            <person name="Goeker M."/>
        </authorList>
    </citation>
    <scope>NUCLEOTIDE SEQUENCE [LARGE SCALE GENOMIC DNA]</scope>
    <source>
        <strain evidence="3 4">DSM 27393</strain>
    </source>
</reference>
<evidence type="ECO:0000256" key="1">
    <source>
        <dbReference type="SAM" id="MobiDB-lite"/>
    </source>
</evidence>
<comment type="caution">
    <text evidence="3">The sequence shown here is derived from an EMBL/GenBank/DDBJ whole genome shotgun (WGS) entry which is preliminary data.</text>
</comment>
<dbReference type="AlphaFoldDB" id="A0A2M9CIY4"/>
<evidence type="ECO:0000259" key="2">
    <source>
        <dbReference type="Pfam" id="PF11160"/>
    </source>
</evidence>
<accession>A0A2M9CIY4</accession>
<protein>
    <recommendedName>
        <fullName evidence="2">Hypervirulence associated protein TUDOR domain-containing protein</fullName>
    </recommendedName>
</protein>
<feature type="domain" description="Hypervirulence associated protein TUDOR" evidence="2">
    <location>
        <begin position="10"/>
        <end position="68"/>
    </location>
</feature>
<proteinExistence type="predicted"/>
<name>A0A2M9CIY4_9MICO</name>
<dbReference type="OrthoDB" id="71751at2"/>
<organism evidence="3 4">
    <name type="scientific">Diaminobutyricimonas aerilata</name>
    <dbReference type="NCBI Taxonomy" id="1162967"/>
    <lineage>
        <taxon>Bacteria</taxon>
        <taxon>Bacillati</taxon>
        <taxon>Actinomycetota</taxon>
        <taxon>Actinomycetes</taxon>
        <taxon>Micrococcales</taxon>
        <taxon>Microbacteriaceae</taxon>
        <taxon>Diaminobutyricimonas</taxon>
    </lineage>
</organism>